<dbReference type="GO" id="GO:0005737">
    <property type="term" value="C:cytoplasm"/>
    <property type="evidence" value="ECO:0007669"/>
    <property type="project" value="TreeGrafter"/>
</dbReference>
<name>A0AAN8YKQ8_SOLBU</name>
<proteinExistence type="predicted"/>
<keyword evidence="1" id="KW-1133">Transmembrane helix</keyword>
<dbReference type="InterPro" id="IPR041429">
    <property type="entry name" value="ITPK1_N"/>
</dbReference>
<reference evidence="3 4" key="1">
    <citation type="submission" date="2024-02" db="EMBL/GenBank/DDBJ databases">
        <title>de novo genome assembly of Solanum bulbocastanum strain 11H21.</title>
        <authorList>
            <person name="Hosaka A.J."/>
        </authorList>
    </citation>
    <scope>NUCLEOTIDE SEQUENCE [LARGE SCALE GENOMIC DNA]</scope>
    <source>
        <tissue evidence="3">Young leaves</tissue>
    </source>
</reference>
<evidence type="ECO:0000313" key="4">
    <source>
        <dbReference type="Proteomes" id="UP001371456"/>
    </source>
</evidence>
<keyword evidence="1" id="KW-0812">Transmembrane</keyword>
<keyword evidence="4" id="KW-1185">Reference proteome</keyword>
<dbReference type="GO" id="GO:0052725">
    <property type="term" value="F:inositol-1,3,4-trisphosphate 6-kinase activity"/>
    <property type="evidence" value="ECO:0007669"/>
    <property type="project" value="InterPro"/>
</dbReference>
<dbReference type="Gene3D" id="3.40.50.11370">
    <property type="match status" value="1"/>
</dbReference>
<dbReference type="PANTHER" id="PTHR14217">
    <property type="entry name" value="INOSITOL-TETRAKISPHOSPHATE 1-KINASE"/>
    <property type="match status" value="1"/>
</dbReference>
<protein>
    <recommendedName>
        <fullName evidence="2">Inositol-tetrakisphosphate 1-kinase N-terminal domain-containing protein</fullName>
    </recommendedName>
</protein>
<sequence length="140" mass="15716">MRMRGEILGYKEEEDYKTEEEEVEVEEREMVGGGLPQSKKFVVVGYALTSKKVKSFLQPKLEGLARSKGILFVAIDQSKPLSDQGPFDIVLHKLSGSKWRRILEVGSFGSFLCLCMCVFYRILLITANMHHSGKSVISVG</sequence>
<dbReference type="Pfam" id="PF17927">
    <property type="entry name" value="Ins134_P3_kin_N"/>
    <property type="match status" value="1"/>
</dbReference>
<evidence type="ECO:0000313" key="3">
    <source>
        <dbReference type="EMBL" id="KAK6792613.1"/>
    </source>
</evidence>
<evidence type="ECO:0000256" key="1">
    <source>
        <dbReference type="SAM" id="Phobius"/>
    </source>
</evidence>
<dbReference type="PANTHER" id="PTHR14217:SF23">
    <property type="entry name" value="INOSITOL-TETRAKISPHOSPHATE 1-KINASE"/>
    <property type="match status" value="1"/>
</dbReference>
<dbReference type="InterPro" id="IPR008656">
    <property type="entry name" value="Inositol_tetrakis-P_1-kinase"/>
</dbReference>
<keyword evidence="1" id="KW-0472">Membrane</keyword>
<feature type="domain" description="Inositol-tetrakisphosphate 1-kinase N-terminal" evidence="2">
    <location>
        <begin position="43"/>
        <end position="104"/>
    </location>
</feature>
<gene>
    <name evidence="3" type="ORF">RDI58_011694</name>
</gene>
<comment type="caution">
    <text evidence="3">The sequence shown here is derived from an EMBL/GenBank/DDBJ whole genome shotgun (WGS) entry which is preliminary data.</text>
</comment>
<dbReference type="AlphaFoldDB" id="A0AAN8YKQ8"/>
<dbReference type="GO" id="GO:0005524">
    <property type="term" value="F:ATP binding"/>
    <property type="evidence" value="ECO:0007669"/>
    <property type="project" value="InterPro"/>
</dbReference>
<dbReference type="GO" id="GO:0047325">
    <property type="term" value="F:inositol-3,4,5,6-tetrakisphosphate 1-kinase activity"/>
    <property type="evidence" value="ECO:0007669"/>
    <property type="project" value="InterPro"/>
</dbReference>
<dbReference type="GO" id="GO:0032957">
    <property type="term" value="P:inositol trisphosphate metabolic process"/>
    <property type="evidence" value="ECO:0007669"/>
    <property type="project" value="InterPro"/>
</dbReference>
<dbReference type="Proteomes" id="UP001371456">
    <property type="component" value="Unassembled WGS sequence"/>
</dbReference>
<dbReference type="GO" id="GO:0052726">
    <property type="term" value="F:inositol-1,3,4-trisphosphate 5-kinase activity"/>
    <property type="evidence" value="ECO:0007669"/>
    <property type="project" value="InterPro"/>
</dbReference>
<organism evidence="3 4">
    <name type="scientific">Solanum bulbocastanum</name>
    <name type="common">Wild potato</name>
    <dbReference type="NCBI Taxonomy" id="147425"/>
    <lineage>
        <taxon>Eukaryota</taxon>
        <taxon>Viridiplantae</taxon>
        <taxon>Streptophyta</taxon>
        <taxon>Embryophyta</taxon>
        <taxon>Tracheophyta</taxon>
        <taxon>Spermatophyta</taxon>
        <taxon>Magnoliopsida</taxon>
        <taxon>eudicotyledons</taxon>
        <taxon>Gunneridae</taxon>
        <taxon>Pentapetalae</taxon>
        <taxon>asterids</taxon>
        <taxon>lamiids</taxon>
        <taxon>Solanales</taxon>
        <taxon>Solanaceae</taxon>
        <taxon>Solanoideae</taxon>
        <taxon>Solaneae</taxon>
        <taxon>Solanum</taxon>
    </lineage>
</organism>
<evidence type="ECO:0000259" key="2">
    <source>
        <dbReference type="Pfam" id="PF17927"/>
    </source>
</evidence>
<feature type="transmembrane region" description="Helical" evidence="1">
    <location>
        <begin position="102"/>
        <end position="123"/>
    </location>
</feature>
<dbReference type="GO" id="GO:0000287">
    <property type="term" value="F:magnesium ion binding"/>
    <property type="evidence" value="ECO:0007669"/>
    <property type="project" value="InterPro"/>
</dbReference>
<accession>A0AAN8YKQ8</accession>
<dbReference type="EMBL" id="JBANQN010000004">
    <property type="protein sequence ID" value="KAK6792613.1"/>
    <property type="molecule type" value="Genomic_DNA"/>
</dbReference>